<dbReference type="PANTHER" id="PTHR35020:SF2">
    <property type="entry name" value="N-ACETYLGLUCOSAMINE-INDUCED PROTEIN 1"/>
    <property type="match status" value="1"/>
</dbReference>
<protein>
    <submittedName>
        <fullName evidence="1">Uncharacterized protein</fullName>
    </submittedName>
</protein>
<dbReference type="Proteomes" id="UP001139887">
    <property type="component" value="Unassembled WGS sequence"/>
</dbReference>
<reference evidence="1" key="1">
    <citation type="submission" date="2022-07" db="EMBL/GenBank/DDBJ databases">
        <title>Phylogenomic reconstructions and comparative analyses of Kickxellomycotina fungi.</title>
        <authorList>
            <person name="Reynolds N.K."/>
            <person name="Stajich J.E."/>
            <person name="Barry K."/>
            <person name="Grigoriev I.V."/>
            <person name="Crous P."/>
            <person name="Smith M.E."/>
        </authorList>
    </citation>
    <scope>NUCLEOTIDE SEQUENCE</scope>
    <source>
        <strain evidence="1">NRRL 1566</strain>
    </source>
</reference>
<organism evidence="1 2">
    <name type="scientific">Coemansia brasiliensis</name>
    <dbReference type="NCBI Taxonomy" id="2650707"/>
    <lineage>
        <taxon>Eukaryota</taxon>
        <taxon>Fungi</taxon>
        <taxon>Fungi incertae sedis</taxon>
        <taxon>Zoopagomycota</taxon>
        <taxon>Kickxellomycotina</taxon>
        <taxon>Kickxellomycetes</taxon>
        <taxon>Kickxellales</taxon>
        <taxon>Kickxellaceae</taxon>
        <taxon>Coemansia</taxon>
    </lineage>
</organism>
<proteinExistence type="predicted"/>
<evidence type="ECO:0000313" key="1">
    <source>
        <dbReference type="EMBL" id="KAJ2848368.1"/>
    </source>
</evidence>
<dbReference type="GO" id="GO:0006044">
    <property type="term" value="P:N-acetylglucosamine metabolic process"/>
    <property type="evidence" value="ECO:0007669"/>
    <property type="project" value="TreeGrafter"/>
</dbReference>
<keyword evidence="2" id="KW-1185">Reference proteome</keyword>
<accession>A0A9W8LZ28</accession>
<dbReference type="PANTHER" id="PTHR35020">
    <property type="entry name" value="N-ACETYLGLUCOSAMINE-INDUCED PROTEIN 1"/>
    <property type="match status" value="1"/>
</dbReference>
<dbReference type="Pfam" id="PF12239">
    <property type="entry name" value="DUF3605"/>
    <property type="match status" value="1"/>
</dbReference>
<name>A0A9W8LZ28_9FUNG</name>
<dbReference type="OrthoDB" id="498286at2759"/>
<dbReference type="EMBL" id="JANBUW010000176">
    <property type="protein sequence ID" value="KAJ2848368.1"/>
    <property type="molecule type" value="Genomic_DNA"/>
</dbReference>
<dbReference type="InterPro" id="IPR022036">
    <property type="entry name" value="DUF3605"/>
</dbReference>
<comment type="caution">
    <text evidence="1">The sequence shown here is derived from an EMBL/GenBank/DDBJ whole genome shotgun (WGS) entry which is preliminary data.</text>
</comment>
<dbReference type="GO" id="GO:0005737">
    <property type="term" value="C:cytoplasm"/>
    <property type="evidence" value="ECO:0007669"/>
    <property type="project" value="TreeGrafter"/>
</dbReference>
<evidence type="ECO:0000313" key="2">
    <source>
        <dbReference type="Proteomes" id="UP001139887"/>
    </source>
</evidence>
<dbReference type="AlphaFoldDB" id="A0A9W8LZ28"/>
<gene>
    <name evidence="1" type="ORF">IWW36_003337</name>
</gene>
<sequence length="172" mass="19880">MPAANLPATTVLSADLLQQKLPGRPGVTREFTWLEVKQLVASNRLELLGRTEPKELAYREDMRQIREEYGSVTNYIRQVKLAEFIANSNEQYLMIPNDYPYALPENTLHFIIWSKVPLTSGTVPDRQVHELFAKKLDAQFGIDRYEWVWFVNPPHLQSIPEVVHGHLIIQTL</sequence>